<dbReference type="RefSeq" id="WP_377352180.1">
    <property type="nucleotide sequence ID" value="NZ_JBHTLQ010000003.1"/>
</dbReference>
<evidence type="ECO:0008006" key="3">
    <source>
        <dbReference type="Google" id="ProtNLM"/>
    </source>
</evidence>
<evidence type="ECO:0000313" key="2">
    <source>
        <dbReference type="Proteomes" id="UP001597216"/>
    </source>
</evidence>
<reference evidence="2" key="1">
    <citation type="journal article" date="2019" name="Int. J. Syst. Evol. Microbiol.">
        <title>The Global Catalogue of Microorganisms (GCM) 10K type strain sequencing project: providing services to taxonomists for standard genome sequencing and annotation.</title>
        <authorList>
            <consortium name="The Broad Institute Genomics Platform"/>
            <consortium name="The Broad Institute Genome Sequencing Center for Infectious Disease"/>
            <person name="Wu L."/>
            <person name="Ma J."/>
        </authorList>
    </citation>
    <scope>NUCLEOTIDE SEQUENCE [LARGE SCALE GENOMIC DNA]</scope>
    <source>
        <strain evidence="2">CCUG 55074</strain>
    </source>
</reference>
<dbReference type="Proteomes" id="UP001597216">
    <property type="component" value="Unassembled WGS sequence"/>
</dbReference>
<gene>
    <name evidence="1" type="ORF">ACFQ27_01925</name>
</gene>
<name>A0ABW3SYE8_9CAUL</name>
<dbReference type="EMBL" id="JBHTLQ010000003">
    <property type="protein sequence ID" value="MFD1189325.1"/>
    <property type="molecule type" value="Genomic_DNA"/>
</dbReference>
<protein>
    <recommendedName>
        <fullName evidence="3">Lipoprotein</fullName>
    </recommendedName>
</protein>
<proteinExistence type="predicted"/>
<sequence length="200" mass="21247">MRNISTMAGLAALLAACSPQKTDQAPAAPAPAPAAAPVQSAAPPVLSGFSHVKGEDLFGYYMPTQEVKIGAYTLQNLSILPEEDFVKWEAGERTATSSPIMLDFADESSQQGETELGQPNYTRTIRVLARAYKVGGGDFRFVGVDPVLGDIQIDGTFNLDKLKANQAQGPNGSDEPVLMTGARFGAQVFKTLSFSWFGGD</sequence>
<accession>A0ABW3SYE8</accession>
<comment type="caution">
    <text evidence="1">The sequence shown here is derived from an EMBL/GenBank/DDBJ whole genome shotgun (WGS) entry which is preliminary data.</text>
</comment>
<organism evidence="1 2">
    <name type="scientific">Phenylobacterium conjunctum</name>
    <dbReference type="NCBI Taxonomy" id="1298959"/>
    <lineage>
        <taxon>Bacteria</taxon>
        <taxon>Pseudomonadati</taxon>
        <taxon>Pseudomonadota</taxon>
        <taxon>Alphaproteobacteria</taxon>
        <taxon>Caulobacterales</taxon>
        <taxon>Caulobacteraceae</taxon>
        <taxon>Phenylobacterium</taxon>
    </lineage>
</organism>
<dbReference type="PROSITE" id="PS51257">
    <property type="entry name" value="PROKAR_LIPOPROTEIN"/>
    <property type="match status" value="1"/>
</dbReference>
<keyword evidence="2" id="KW-1185">Reference proteome</keyword>
<evidence type="ECO:0000313" key="1">
    <source>
        <dbReference type="EMBL" id="MFD1189325.1"/>
    </source>
</evidence>